<sequence length="74" mass="8622">QIKNIIFQERIPIQESLLTRLLHKCEDTNRKDLYNWVTFIHLHERIQPVQPKSPINIKKQMTGKSPLSSAPSSS</sequence>
<comment type="caution">
    <text evidence="2">The sequence shown here is derived from an EMBL/GenBank/DDBJ whole genome shotgun (WGS) entry which is preliminary data.</text>
</comment>
<evidence type="ECO:0000313" key="3">
    <source>
        <dbReference type="Proteomes" id="UP001497497"/>
    </source>
</evidence>
<feature type="non-terminal residue" evidence="2">
    <location>
        <position position="1"/>
    </location>
</feature>
<organism evidence="2 3">
    <name type="scientific">Lymnaea stagnalis</name>
    <name type="common">Great pond snail</name>
    <name type="synonym">Helix stagnalis</name>
    <dbReference type="NCBI Taxonomy" id="6523"/>
    <lineage>
        <taxon>Eukaryota</taxon>
        <taxon>Metazoa</taxon>
        <taxon>Spiralia</taxon>
        <taxon>Lophotrochozoa</taxon>
        <taxon>Mollusca</taxon>
        <taxon>Gastropoda</taxon>
        <taxon>Heterobranchia</taxon>
        <taxon>Euthyneura</taxon>
        <taxon>Panpulmonata</taxon>
        <taxon>Hygrophila</taxon>
        <taxon>Lymnaeoidea</taxon>
        <taxon>Lymnaeidae</taxon>
        <taxon>Lymnaea</taxon>
    </lineage>
</organism>
<feature type="region of interest" description="Disordered" evidence="1">
    <location>
        <begin position="51"/>
        <end position="74"/>
    </location>
</feature>
<dbReference type="EMBL" id="CAXITT010000355">
    <property type="protein sequence ID" value="CAL1539797.1"/>
    <property type="molecule type" value="Genomic_DNA"/>
</dbReference>
<evidence type="ECO:0000256" key="1">
    <source>
        <dbReference type="SAM" id="MobiDB-lite"/>
    </source>
</evidence>
<feature type="compositionally biased region" description="Low complexity" evidence="1">
    <location>
        <begin position="65"/>
        <end position="74"/>
    </location>
</feature>
<keyword evidence="3" id="KW-1185">Reference proteome</keyword>
<gene>
    <name evidence="2" type="ORF">GSLYS_00013530001</name>
</gene>
<dbReference type="Proteomes" id="UP001497497">
    <property type="component" value="Unassembled WGS sequence"/>
</dbReference>
<proteinExistence type="predicted"/>
<accession>A0AAV2HZX5</accession>
<name>A0AAV2HZX5_LYMST</name>
<reference evidence="2 3" key="1">
    <citation type="submission" date="2024-04" db="EMBL/GenBank/DDBJ databases">
        <authorList>
            <consortium name="Genoscope - CEA"/>
            <person name="William W."/>
        </authorList>
    </citation>
    <scope>NUCLEOTIDE SEQUENCE [LARGE SCALE GENOMIC DNA]</scope>
</reference>
<feature type="non-terminal residue" evidence="2">
    <location>
        <position position="74"/>
    </location>
</feature>
<dbReference type="AlphaFoldDB" id="A0AAV2HZX5"/>
<evidence type="ECO:0000313" key="2">
    <source>
        <dbReference type="EMBL" id="CAL1539797.1"/>
    </source>
</evidence>
<protein>
    <submittedName>
        <fullName evidence="2">Uncharacterized protein</fullName>
    </submittedName>
</protein>